<feature type="repeat" description="PPR" evidence="3">
    <location>
        <begin position="79"/>
        <end position="113"/>
    </location>
</feature>
<evidence type="ECO:0008006" key="6">
    <source>
        <dbReference type="Google" id="ProtNLM"/>
    </source>
</evidence>
<name>A0A9N7NMF3_STRHE</name>
<reference evidence="4" key="1">
    <citation type="submission" date="2019-12" db="EMBL/GenBank/DDBJ databases">
        <authorList>
            <person name="Scholes J."/>
        </authorList>
    </citation>
    <scope>NUCLEOTIDE SEQUENCE</scope>
</reference>
<dbReference type="NCBIfam" id="TIGR00756">
    <property type="entry name" value="PPR"/>
    <property type="match status" value="4"/>
</dbReference>
<protein>
    <recommendedName>
        <fullName evidence="6">Pentatricopeptide repeat-containing protein</fullName>
    </recommendedName>
</protein>
<sequence length="270" mass="30139">MSRTRPLPSTVQFTQFLSRVVNLKEYSAAINLFKDICSLGVSVDEYTMSVAINSFCLAGRVDYGFSILGWFFKRGCSANHYTFSTLLKGLFREKRINEAQQLIRKMVGEGLCEINIVTCGIVVDGLCKVGNTSMAVEFLRTLEKGTLKPNAHIYNIVIDGLCKDRMIDSALALFNEMPEKGIPPNVVTYNSLIGGLCKDRMIDSALALLNEMPEKGIPPDVVTYNSLIGEMEMDHVFMCHNNLQKAPKKVKYQDFIVMALLHSLNGLLYS</sequence>
<dbReference type="OrthoDB" id="907694at2759"/>
<evidence type="ECO:0000313" key="4">
    <source>
        <dbReference type="EMBL" id="CAA0838682.1"/>
    </source>
</evidence>
<evidence type="ECO:0000313" key="5">
    <source>
        <dbReference type="Proteomes" id="UP001153555"/>
    </source>
</evidence>
<dbReference type="Pfam" id="PF12854">
    <property type="entry name" value="PPR_1"/>
    <property type="match status" value="1"/>
</dbReference>
<organism evidence="4 5">
    <name type="scientific">Striga hermonthica</name>
    <name type="common">Purple witchweed</name>
    <name type="synonym">Buchnera hermonthica</name>
    <dbReference type="NCBI Taxonomy" id="68872"/>
    <lineage>
        <taxon>Eukaryota</taxon>
        <taxon>Viridiplantae</taxon>
        <taxon>Streptophyta</taxon>
        <taxon>Embryophyta</taxon>
        <taxon>Tracheophyta</taxon>
        <taxon>Spermatophyta</taxon>
        <taxon>Magnoliopsida</taxon>
        <taxon>eudicotyledons</taxon>
        <taxon>Gunneridae</taxon>
        <taxon>Pentapetalae</taxon>
        <taxon>asterids</taxon>
        <taxon>lamiids</taxon>
        <taxon>Lamiales</taxon>
        <taxon>Orobanchaceae</taxon>
        <taxon>Buchnereae</taxon>
        <taxon>Striga</taxon>
    </lineage>
</organism>
<dbReference type="AlphaFoldDB" id="A0A9N7NMF3"/>
<feature type="repeat" description="PPR" evidence="3">
    <location>
        <begin position="185"/>
        <end position="219"/>
    </location>
</feature>
<dbReference type="GO" id="GO:0003729">
    <property type="term" value="F:mRNA binding"/>
    <property type="evidence" value="ECO:0007669"/>
    <property type="project" value="TreeGrafter"/>
</dbReference>
<evidence type="ECO:0000256" key="2">
    <source>
        <dbReference type="ARBA" id="ARBA00022737"/>
    </source>
</evidence>
<dbReference type="Gene3D" id="1.25.40.10">
    <property type="entry name" value="Tetratricopeptide repeat domain"/>
    <property type="match status" value="2"/>
</dbReference>
<evidence type="ECO:0000256" key="1">
    <source>
        <dbReference type="ARBA" id="ARBA00007626"/>
    </source>
</evidence>
<dbReference type="Pfam" id="PF13041">
    <property type="entry name" value="PPR_2"/>
    <property type="match status" value="1"/>
</dbReference>
<dbReference type="InterPro" id="IPR002885">
    <property type="entry name" value="PPR_rpt"/>
</dbReference>
<dbReference type="Proteomes" id="UP001153555">
    <property type="component" value="Unassembled WGS sequence"/>
</dbReference>
<dbReference type="InterPro" id="IPR051240">
    <property type="entry name" value="Mito_RNA-Proc/Resp"/>
</dbReference>
<dbReference type="PANTHER" id="PTHR47933:SF11">
    <property type="entry name" value="PENTATRICOPEPTIDE REPEAT-CONTAINING PROTEIN 2"/>
    <property type="match status" value="1"/>
</dbReference>
<dbReference type="EMBL" id="CACSLK010031421">
    <property type="protein sequence ID" value="CAA0838682.1"/>
    <property type="molecule type" value="Genomic_DNA"/>
</dbReference>
<evidence type="ECO:0000256" key="3">
    <source>
        <dbReference type="PROSITE-ProRule" id="PRU00708"/>
    </source>
</evidence>
<comment type="caution">
    <text evidence="4">The sequence shown here is derived from an EMBL/GenBank/DDBJ whole genome shotgun (WGS) entry which is preliminary data.</text>
</comment>
<gene>
    <name evidence="4" type="ORF">SHERM_05260</name>
</gene>
<dbReference type="PANTHER" id="PTHR47933">
    <property type="entry name" value="PENTATRICOPEPTIDE REPEAT-CONTAINING PROTEIN 1, MITOCHONDRIAL"/>
    <property type="match status" value="1"/>
</dbReference>
<keyword evidence="5" id="KW-1185">Reference proteome</keyword>
<accession>A0A9N7NMF3</accession>
<feature type="repeat" description="PPR" evidence="3">
    <location>
        <begin position="115"/>
        <end position="149"/>
    </location>
</feature>
<feature type="repeat" description="PPR" evidence="3">
    <location>
        <begin position="150"/>
        <end position="184"/>
    </location>
</feature>
<dbReference type="Pfam" id="PF01535">
    <property type="entry name" value="PPR"/>
    <property type="match status" value="1"/>
</dbReference>
<keyword evidence="2" id="KW-0677">Repeat</keyword>
<comment type="similarity">
    <text evidence="1">Belongs to the PPR family. P subfamily.</text>
</comment>
<proteinExistence type="inferred from homology"/>
<dbReference type="PROSITE" id="PS51375">
    <property type="entry name" value="PPR"/>
    <property type="match status" value="4"/>
</dbReference>
<dbReference type="InterPro" id="IPR011990">
    <property type="entry name" value="TPR-like_helical_dom_sf"/>
</dbReference>